<feature type="region of interest" description="Disordered" evidence="5">
    <location>
        <begin position="804"/>
        <end position="844"/>
    </location>
</feature>
<dbReference type="Gene3D" id="2.30.130.40">
    <property type="entry name" value="LON domain-like"/>
    <property type="match status" value="1"/>
</dbReference>
<keyword evidence="9" id="KW-1185">Reference proteome</keyword>
<evidence type="ECO:0008006" key="10">
    <source>
        <dbReference type="Google" id="ProtNLM"/>
    </source>
</evidence>
<keyword evidence="3" id="KW-0862">Zinc</keyword>
<dbReference type="CDD" id="cd16514">
    <property type="entry name" value="RING-HC_LONFs_rpt2"/>
    <property type="match status" value="1"/>
</dbReference>
<keyword evidence="2 4" id="KW-0863">Zinc-finger</keyword>
<dbReference type="InterPro" id="IPR015947">
    <property type="entry name" value="PUA-like_sf"/>
</dbReference>
<feature type="compositionally biased region" description="Polar residues" evidence="5">
    <location>
        <begin position="152"/>
        <end position="163"/>
    </location>
</feature>
<proteinExistence type="predicted"/>
<dbReference type="PANTHER" id="PTHR23327:SF42">
    <property type="entry name" value="LON PEPTIDASE N-TERMINAL DOMAIN AND RING FINGER PROTEIN C14F5.10C"/>
    <property type="match status" value="1"/>
</dbReference>
<feature type="compositionally biased region" description="Low complexity" evidence="5">
    <location>
        <begin position="534"/>
        <end position="546"/>
    </location>
</feature>
<organism evidence="8 9">
    <name type="scientific">Kwoniella europaea PYCC6329</name>
    <dbReference type="NCBI Taxonomy" id="1423913"/>
    <lineage>
        <taxon>Eukaryota</taxon>
        <taxon>Fungi</taxon>
        <taxon>Dikarya</taxon>
        <taxon>Basidiomycota</taxon>
        <taxon>Agaricomycotina</taxon>
        <taxon>Tremellomycetes</taxon>
        <taxon>Tremellales</taxon>
        <taxon>Cryptococcaceae</taxon>
        <taxon>Kwoniella</taxon>
    </lineage>
</organism>
<keyword evidence="1" id="KW-0479">Metal-binding</keyword>
<dbReference type="Gene3D" id="3.30.40.10">
    <property type="entry name" value="Zinc/RING finger domain, C3HC4 (zinc finger)"/>
    <property type="match status" value="1"/>
</dbReference>
<feature type="region of interest" description="Disordered" evidence="5">
    <location>
        <begin position="1"/>
        <end position="237"/>
    </location>
</feature>
<dbReference type="GeneID" id="91099536"/>
<dbReference type="Pfam" id="PF13923">
    <property type="entry name" value="zf-C3HC4_2"/>
    <property type="match status" value="1"/>
</dbReference>
<evidence type="ECO:0000256" key="4">
    <source>
        <dbReference type="PROSITE-ProRule" id="PRU00175"/>
    </source>
</evidence>
<dbReference type="AlphaFoldDB" id="A0AAX4K893"/>
<dbReference type="InterPro" id="IPR046336">
    <property type="entry name" value="Lon_prtase_N_sf"/>
</dbReference>
<name>A0AAX4K893_9TREE</name>
<feature type="compositionally biased region" description="Gly residues" evidence="5">
    <location>
        <begin position="140"/>
        <end position="150"/>
    </location>
</feature>
<evidence type="ECO:0000256" key="5">
    <source>
        <dbReference type="SAM" id="MobiDB-lite"/>
    </source>
</evidence>
<feature type="compositionally biased region" description="Pro residues" evidence="5">
    <location>
        <begin position="441"/>
        <end position="455"/>
    </location>
</feature>
<dbReference type="Gene3D" id="1.20.58.1480">
    <property type="match status" value="1"/>
</dbReference>
<feature type="compositionally biased region" description="Low complexity" evidence="5">
    <location>
        <begin position="65"/>
        <end position="77"/>
    </location>
</feature>
<feature type="compositionally biased region" description="Polar residues" evidence="5">
    <location>
        <begin position="187"/>
        <end position="207"/>
    </location>
</feature>
<dbReference type="RefSeq" id="XP_066080658.1">
    <property type="nucleotide sequence ID" value="XM_066224561.1"/>
</dbReference>
<evidence type="ECO:0000256" key="1">
    <source>
        <dbReference type="ARBA" id="ARBA00022723"/>
    </source>
</evidence>
<dbReference type="EMBL" id="CP144089">
    <property type="protein sequence ID" value="WWD02691.1"/>
    <property type="molecule type" value="Genomic_DNA"/>
</dbReference>
<evidence type="ECO:0000256" key="3">
    <source>
        <dbReference type="ARBA" id="ARBA00022833"/>
    </source>
</evidence>
<sequence>MPTPPSSSIVNMAPRSTPPPPYRASSPSEHLHSTHTDPSSSSMRRTSSSSSSAHPSSAYPTPDLSTAPTTPSHSTPAIGTRSWRPTANVPSHVHRRHRRVGSDDGEANRWLSEDEGVGSSSSTRRRRRSMGSRNEDRDSGGGSDGGGGAGPSTLSNRKITNTEEALDAINRSKRSLATRPQPLRMSSFDSHPTRSAPSPSDARQFQSGAAVGSDPPQIAQLIPPPISSETGVGLGIRSNDAGPIPVIPTSQLPIDPNGGIIPLISSAGAVPDFASGRGGDGIGGLNIPVATGVAEDIESAASRLEKRRDMVDKLSRVLGCALCPLVGGHTPCLHHPITLPCGHTLSSNHIFIPSPPPLHFTNEPPHEIFAAQQRQHQQRLAIWANVMCPIPTCKRFSPTASASSVMTNVELPGSTNAEQDSQGGSDAERNVMSASGVHYYPPAPTPSTMPAPPPAYSSEAPSAATASPLLDVTVDKILAIIQKEKVRLENQAVRIVGEEDTDVESSDSSDNEAESSVLPPTASQSSLTDDFSHLNHSSSSISLNRTGSKRRRGERSERMTRRLLPRSSLGQNSQSQNQDNFEKELLATLECDVCAMLLYNPVTTPCQHSFCSKCLSRSLDHSSRCPVCRQDLPSFAFFQDHAVNKVILTIIKTSFPEEYIERQQAIERDERDARLNTPIFVCTLAFPGMPTILHVFEPRYRLMIRRCIESTSPRFGMVLPARGTGSPQLQGLMEYGTMLEIQSVQMLPDGRSMVETVGTHRFKLLEKGNLDGYTVGRIERIDDVSPEEEIAMEREAVLARANATMSRTKPAGPSGSTSSPVIASDTTPEEPSSAPGSASASTTGIQSGVPAIASASPTAAVFGGIPTFGAEPGSVDFAALAASSAQSQTQNATSVDDTPETTEELMAICQAFIDQLRSGSAPWLLQRLNNTYGSMPTDPSEFSYWMALVMPIDEYEKARLLPIRSPRLRLKLIVHWVESLRSSWW</sequence>
<dbReference type="GO" id="GO:0061630">
    <property type="term" value="F:ubiquitin protein ligase activity"/>
    <property type="evidence" value="ECO:0007669"/>
    <property type="project" value="TreeGrafter"/>
</dbReference>
<evidence type="ECO:0000259" key="7">
    <source>
        <dbReference type="PROSITE" id="PS51787"/>
    </source>
</evidence>
<dbReference type="SMART" id="SM00184">
    <property type="entry name" value="RING"/>
    <property type="match status" value="1"/>
</dbReference>
<feature type="compositionally biased region" description="Polar residues" evidence="5">
    <location>
        <begin position="1"/>
        <end position="10"/>
    </location>
</feature>
<reference evidence="8 9" key="1">
    <citation type="submission" date="2024-01" db="EMBL/GenBank/DDBJ databases">
        <title>Comparative genomics of Cryptococcus and Kwoniella reveals pathogenesis evolution and contrasting modes of karyotype evolution via chromosome fusion or intercentromeric recombination.</title>
        <authorList>
            <person name="Coelho M.A."/>
            <person name="David-Palma M."/>
            <person name="Shea T."/>
            <person name="Bowers K."/>
            <person name="McGinley-Smith S."/>
            <person name="Mohammad A.W."/>
            <person name="Gnirke A."/>
            <person name="Yurkov A.M."/>
            <person name="Nowrousian M."/>
            <person name="Sun S."/>
            <person name="Cuomo C.A."/>
            <person name="Heitman J."/>
        </authorList>
    </citation>
    <scope>NUCLEOTIDE SEQUENCE [LARGE SCALE GENOMIC DNA]</scope>
    <source>
        <strain evidence="8 9">PYCC6329</strain>
    </source>
</reference>
<dbReference type="InterPro" id="IPR001841">
    <property type="entry name" value="Znf_RING"/>
</dbReference>
<feature type="region of interest" description="Disordered" evidence="5">
    <location>
        <begin position="436"/>
        <end position="461"/>
    </location>
</feature>
<accession>A0AAX4K893</accession>
<dbReference type="SMART" id="SM00464">
    <property type="entry name" value="LON"/>
    <property type="match status" value="1"/>
</dbReference>
<dbReference type="InterPro" id="IPR013083">
    <property type="entry name" value="Znf_RING/FYVE/PHD"/>
</dbReference>
<dbReference type="PANTHER" id="PTHR23327">
    <property type="entry name" value="RING FINGER PROTEIN 127"/>
    <property type="match status" value="1"/>
</dbReference>
<evidence type="ECO:0000313" key="9">
    <source>
        <dbReference type="Proteomes" id="UP001358614"/>
    </source>
</evidence>
<feature type="compositionally biased region" description="Polar residues" evidence="5">
    <location>
        <begin position="814"/>
        <end position="825"/>
    </location>
</feature>
<feature type="region of interest" description="Disordered" evidence="5">
    <location>
        <begin position="498"/>
        <end position="577"/>
    </location>
</feature>
<feature type="compositionally biased region" description="Low complexity" evidence="5">
    <location>
        <begin position="38"/>
        <end position="58"/>
    </location>
</feature>
<gene>
    <name evidence="8" type="ORF">V865_000732</name>
</gene>
<dbReference type="PROSITE" id="PS00518">
    <property type="entry name" value="ZF_RING_1"/>
    <property type="match status" value="1"/>
</dbReference>
<feature type="domain" description="RING-type" evidence="6">
    <location>
        <begin position="591"/>
        <end position="629"/>
    </location>
</feature>
<feature type="compositionally biased region" description="Acidic residues" evidence="5">
    <location>
        <begin position="498"/>
        <end position="513"/>
    </location>
</feature>
<dbReference type="InterPro" id="IPR017907">
    <property type="entry name" value="Znf_RING_CS"/>
</dbReference>
<evidence type="ECO:0000256" key="2">
    <source>
        <dbReference type="ARBA" id="ARBA00022771"/>
    </source>
</evidence>
<dbReference type="Pfam" id="PF02190">
    <property type="entry name" value="LON_substr_bdg"/>
    <property type="match status" value="1"/>
</dbReference>
<feature type="compositionally biased region" description="Low complexity" evidence="5">
    <location>
        <begin position="567"/>
        <end position="577"/>
    </location>
</feature>
<evidence type="ECO:0000259" key="6">
    <source>
        <dbReference type="PROSITE" id="PS50089"/>
    </source>
</evidence>
<dbReference type="SUPFAM" id="SSF88697">
    <property type="entry name" value="PUA domain-like"/>
    <property type="match status" value="1"/>
</dbReference>
<dbReference type="PROSITE" id="PS51787">
    <property type="entry name" value="LON_N"/>
    <property type="match status" value="1"/>
</dbReference>
<evidence type="ECO:0000313" key="8">
    <source>
        <dbReference type="EMBL" id="WWD02691.1"/>
    </source>
</evidence>
<dbReference type="InterPro" id="IPR003111">
    <property type="entry name" value="Lon_prtase_N"/>
</dbReference>
<feature type="domain" description="Lon N-terminal" evidence="7">
    <location>
        <begin position="674"/>
        <end position="981"/>
    </location>
</feature>
<dbReference type="SUPFAM" id="SSF57850">
    <property type="entry name" value="RING/U-box"/>
    <property type="match status" value="1"/>
</dbReference>
<dbReference type="Proteomes" id="UP001358614">
    <property type="component" value="Chromosome 1"/>
</dbReference>
<feature type="compositionally biased region" description="Low complexity" evidence="5">
    <location>
        <begin position="829"/>
        <end position="844"/>
    </location>
</feature>
<dbReference type="PROSITE" id="PS50089">
    <property type="entry name" value="ZF_RING_2"/>
    <property type="match status" value="1"/>
</dbReference>
<dbReference type="KEGG" id="ker:91099536"/>
<protein>
    <recommendedName>
        <fullName evidence="10">RING-type domain-containing protein</fullName>
    </recommendedName>
</protein>
<dbReference type="GO" id="GO:0008270">
    <property type="term" value="F:zinc ion binding"/>
    <property type="evidence" value="ECO:0007669"/>
    <property type="project" value="UniProtKB-KW"/>
</dbReference>